<feature type="compositionally biased region" description="Basic and acidic residues" evidence="1">
    <location>
        <begin position="2028"/>
        <end position="2042"/>
    </location>
</feature>
<feature type="region of interest" description="Disordered" evidence="1">
    <location>
        <begin position="2630"/>
        <end position="2755"/>
    </location>
</feature>
<feature type="compositionally biased region" description="Acidic residues" evidence="1">
    <location>
        <begin position="2280"/>
        <end position="2299"/>
    </location>
</feature>
<proteinExistence type="predicted"/>
<feature type="region of interest" description="Disordered" evidence="1">
    <location>
        <begin position="814"/>
        <end position="850"/>
    </location>
</feature>
<feature type="region of interest" description="Disordered" evidence="1">
    <location>
        <begin position="441"/>
        <end position="572"/>
    </location>
</feature>
<feature type="region of interest" description="Disordered" evidence="1">
    <location>
        <begin position="2493"/>
        <end position="2537"/>
    </location>
</feature>
<feature type="compositionally biased region" description="Basic and acidic residues" evidence="1">
    <location>
        <begin position="1672"/>
        <end position="1683"/>
    </location>
</feature>
<feature type="region of interest" description="Disordered" evidence="1">
    <location>
        <begin position="323"/>
        <end position="404"/>
    </location>
</feature>
<feature type="region of interest" description="Disordered" evidence="1">
    <location>
        <begin position="1586"/>
        <end position="1628"/>
    </location>
</feature>
<protein>
    <submittedName>
        <fullName evidence="2">Uncharacterized protein</fullName>
    </submittedName>
</protein>
<feature type="region of interest" description="Disordered" evidence="1">
    <location>
        <begin position="1955"/>
        <end position="2230"/>
    </location>
</feature>
<organism evidence="2 3">
    <name type="scientific">Tilletia walkeri</name>
    <dbReference type="NCBI Taxonomy" id="117179"/>
    <lineage>
        <taxon>Eukaryota</taxon>
        <taxon>Fungi</taxon>
        <taxon>Dikarya</taxon>
        <taxon>Basidiomycota</taxon>
        <taxon>Ustilaginomycotina</taxon>
        <taxon>Exobasidiomycetes</taxon>
        <taxon>Tilletiales</taxon>
        <taxon>Tilletiaceae</taxon>
        <taxon>Tilletia</taxon>
    </lineage>
</organism>
<feature type="compositionally biased region" description="Acidic residues" evidence="1">
    <location>
        <begin position="2196"/>
        <end position="2227"/>
    </location>
</feature>
<feature type="region of interest" description="Disordered" evidence="1">
    <location>
        <begin position="739"/>
        <end position="767"/>
    </location>
</feature>
<feature type="compositionally biased region" description="Polar residues" evidence="1">
    <location>
        <begin position="943"/>
        <end position="953"/>
    </location>
</feature>
<comment type="caution">
    <text evidence="2">The sequence shown here is derived from an EMBL/GenBank/DDBJ whole genome shotgun (WGS) entry which is preliminary data.</text>
</comment>
<feature type="compositionally biased region" description="Polar residues" evidence="1">
    <location>
        <begin position="2365"/>
        <end position="2378"/>
    </location>
</feature>
<feature type="compositionally biased region" description="Basic and acidic residues" evidence="1">
    <location>
        <begin position="2389"/>
        <end position="2415"/>
    </location>
</feature>
<feature type="compositionally biased region" description="Low complexity" evidence="1">
    <location>
        <begin position="2095"/>
        <end position="2116"/>
    </location>
</feature>
<evidence type="ECO:0000313" key="2">
    <source>
        <dbReference type="EMBL" id="KAE8267839.1"/>
    </source>
</evidence>
<feature type="compositionally biased region" description="Pro residues" evidence="1">
    <location>
        <begin position="1803"/>
        <end position="1813"/>
    </location>
</feature>
<feature type="compositionally biased region" description="Low complexity" evidence="1">
    <location>
        <begin position="473"/>
        <end position="498"/>
    </location>
</feature>
<gene>
    <name evidence="2" type="ORF">A4X09_0g4504</name>
</gene>
<feature type="region of interest" description="Disordered" evidence="1">
    <location>
        <begin position="2259"/>
        <end position="2473"/>
    </location>
</feature>
<feature type="compositionally biased region" description="Basic and acidic residues" evidence="1">
    <location>
        <begin position="2630"/>
        <end position="2645"/>
    </location>
</feature>
<feature type="compositionally biased region" description="Basic and acidic residues" evidence="1">
    <location>
        <begin position="2335"/>
        <end position="2349"/>
    </location>
</feature>
<feature type="region of interest" description="Disordered" evidence="1">
    <location>
        <begin position="1716"/>
        <end position="1738"/>
    </location>
</feature>
<feature type="region of interest" description="Disordered" evidence="1">
    <location>
        <begin position="1460"/>
        <end position="1513"/>
    </location>
</feature>
<feature type="compositionally biased region" description="Basic and acidic residues" evidence="1">
    <location>
        <begin position="2049"/>
        <end position="2061"/>
    </location>
</feature>
<evidence type="ECO:0000313" key="3">
    <source>
        <dbReference type="Proteomes" id="UP000078113"/>
    </source>
</evidence>
<feature type="compositionally biased region" description="Basic and acidic residues" evidence="1">
    <location>
        <begin position="2266"/>
        <end position="2279"/>
    </location>
</feature>
<feature type="compositionally biased region" description="Low complexity" evidence="1">
    <location>
        <begin position="2659"/>
        <end position="2670"/>
    </location>
</feature>
<feature type="compositionally biased region" description="Polar residues" evidence="1">
    <location>
        <begin position="2681"/>
        <end position="2694"/>
    </location>
</feature>
<feature type="compositionally biased region" description="Low complexity" evidence="1">
    <location>
        <begin position="1606"/>
        <end position="1620"/>
    </location>
</feature>
<feature type="compositionally biased region" description="Pro residues" evidence="1">
    <location>
        <begin position="2117"/>
        <end position="2134"/>
    </location>
</feature>
<reference evidence="2" key="1">
    <citation type="submission" date="2016-04" db="EMBL/GenBank/DDBJ databases">
        <authorList>
            <person name="Nguyen H.D."/>
            <person name="Samba Siva P."/>
            <person name="Cullis J."/>
            <person name="Levesque C.A."/>
            <person name="Hambleton S."/>
        </authorList>
    </citation>
    <scope>NUCLEOTIDE SEQUENCE</scope>
    <source>
        <strain evidence="2">DAOMC 236422</strain>
    </source>
</reference>
<feature type="compositionally biased region" description="Polar residues" evidence="1">
    <location>
        <begin position="441"/>
        <end position="450"/>
    </location>
</feature>
<feature type="region of interest" description="Disordered" evidence="1">
    <location>
        <begin position="935"/>
        <end position="990"/>
    </location>
</feature>
<feature type="region of interest" description="Disordered" evidence="1">
    <location>
        <begin position="1"/>
        <end position="85"/>
    </location>
</feature>
<feature type="compositionally biased region" description="Basic and acidic residues" evidence="1">
    <location>
        <begin position="1873"/>
        <end position="1883"/>
    </location>
</feature>
<evidence type="ECO:0000256" key="1">
    <source>
        <dbReference type="SAM" id="MobiDB-lite"/>
    </source>
</evidence>
<feature type="compositionally biased region" description="Low complexity" evidence="1">
    <location>
        <begin position="99"/>
        <end position="117"/>
    </location>
</feature>
<feature type="compositionally biased region" description="Basic and acidic residues" evidence="1">
    <location>
        <begin position="2300"/>
        <end position="2318"/>
    </location>
</feature>
<accession>A0A8X7T475</accession>
<feature type="compositionally biased region" description="Polar residues" evidence="1">
    <location>
        <begin position="2717"/>
        <end position="2727"/>
    </location>
</feature>
<feature type="compositionally biased region" description="Basic and acidic residues" evidence="1">
    <location>
        <begin position="2695"/>
        <end position="2713"/>
    </location>
</feature>
<feature type="compositionally biased region" description="Acidic residues" evidence="1">
    <location>
        <begin position="1658"/>
        <end position="1671"/>
    </location>
</feature>
<reference evidence="2" key="2">
    <citation type="journal article" date="2019" name="IMA Fungus">
        <title>Genome sequencing and comparison of five Tilletia species to identify candidate genes for the detection of regulated species infecting wheat.</title>
        <authorList>
            <person name="Nguyen H.D.T."/>
            <person name="Sultana T."/>
            <person name="Kesanakurti P."/>
            <person name="Hambleton S."/>
        </authorList>
    </citation>
    <scope>NUCLEOTIDE SEQUENCE</scope>
    <source>
        <strain evidence="2">DAOMC 236422</strain>
    </source>
</reference>
<feature type="compositionally biased region" description="Low complexity" evidence="1">
    <location>
        <begin position="1175"/>
        <end position="1189"/>
    </location>
</feature>
<feature type="compositionally biased region" description="Polar residues" evidence="1">
    <location>
        <begin position="1756"/>
        <end position="1777"/>
    </location>
</feature>
<feature type="region of interest" description="Disordered" evidence="1">
    <location>
        <begin position="2550"/>
        <end position="2583"/>
    </location>
</feature>
<feature type="compositionally biased region" description="Polar residues" evidence="1">
    <location>
        <begin position="1645"/>
        <end position="1654"/>
    </location>
</feature>
<sequence length="2755" mass="294373">MMNTQPPFNAALGRFTRDSTSSNSSKDSEHHLPPSAITDITTPRVLGSPAIMDHPHFSSDAFSPSEPPSSVALPTPTQQHPQPSFERKTLTLLSGNRITSSTTSNASTSVTSPSTSSLATFSNPRATLSGSSSTITSAQSRGTGASAATHKTTASTLSTTRGLNIARPSEHDPQAGPYSHSLSFTPASVSPRYHHGSAGSLAINHADRGGLGYGVSSVSRSIPISSNAATRADTASDRYFITVLPPPDFPSDSVAAKRGTLVPLYPSLSGQLYAIARELSLPSIGGIALYLLDDGEGNPGPRVGDRSWNGLWKRHFEEEEAEQMALQAHRDAQADEARRMAARSDASWSSRIKKRPGAPTADLSITGTGPRSVEANSTEPNTSVSTSTSPTHRSNSAEEEEEHLADVPADATTMYADADEPGVSSGLSASGAEFDGAGTSSYDTIGSRASNPGLRRQRASISTRRNVNGAGGFKSESSSASAFSQDGRMAMAQGAARAPRQSLYRSGNATRPHHHHHAGSEQFSPGSNGLPIESSSRHSSLSFNQALQGGPADMPITGTPSPHSPRASLYHAQSQARLYHSMSGSIQGLVPPSMSMSAVGSGLRLPIVARFEWTVERSRPAAAWWDVWCERERARISQNVSGGAGVGSGRWSSAAHASQMYGQTPMSVSREAGLRNERERMQVGDGPAAYPDPVPGLAADEPSTVPIGRGLQTGLVPASAAPLSVPFLENNANVAAPQTPGVVLPRRGTQPDLALGDGNDLTPHETSSNLGMLQHAPHSAPPANTAIGGLAVAAASLAAAAGAGEALNRAVHLPEGVDETRPEEPATPPRSQSRQEEQEEAAERDMPSSATATIVPSASRLSGTRSFQQQAFVFPPTPPSHVAVEQTPPADEVEVEDEDVHSRNVEQVAVQPLVESRDVDAAGAVDVQERSVLEDAQHPAELSGTTVMPSAQSAVEEPVHSESFAEGETRGDVDQRAPEKPVHPLELGPKDELPTAYAVRAVEEEPVHSNIAPDTHESQVVTVDPLEFQSMDPATYDTDNLVSSVHQEHGPGQEHDTVPEADHVQTQSHFATAEEDFRPQAHEANVERMVEDVSVEGMEDPVEHLNEPSSNFQQPPASVFGTFSPQYSLASDSQAQRVSISEPEFEAQMAQDVHASPFAYPIPALDTQPSSRNLSISSETRPQSSSSGSSDRELVLKQRQQAREAVRLQLQLEHEKAQSLSIQNGGASMQHGDIMAETVTTPVAEENKEDLHMQDGGKRASGEAVDRHVDNVEAAFREMQAQPEADQLSSMPLVAAAHDVLGPPPVSATAQDTFHQTLIPGGAVASVNASAAEDVEILAVQPVAPTHSFEVGDVVRFRDIEVHAEEPGVEVHSRSADAEQPIVSELAYVQNAPATVEIMPYDSQGQHAVSEHAPQQFEGHSGAEIVAGTADHTFESSHGADLTPRTEVKQHIAMSGWTIEPVQNGLPPPPRPPPRDVSTGGEEVDFPSGRFSGSSQRPRREPPPPGPPPRRALPQASARFVAPTVLSPQMVNSPLHGSEALPERASVPALPRTSIPRDISSEDFFAVSDQTPNDVLPAQFVDSSDSALNVAEDGEERLERKREETLAALEGGESPSLSGEEQTRGEAVEETPTLLMQHVMGLVSTTEAPKQGTGQVVEESDDDVSEEEEALEAARKEQRREAAALDASEPLTMPVFEPESTLAGIAAESVEAASNAPPVADEVGANSPALPVAGERSLPETPLAVDRVSALVGRPTSIQSFQSRESDSTLRAASQPGTPMIAEETTIDGSPTPRAFEFGARAVPPPPVPPRSPSAPEQEVEEAHVPDMQRGLPPVPPQAGPPPIPPRPADDVLAQLSLIPQRPVPPPPPQTDRQSRPYLRYDDDIVLEAEDSDSDSSGANTPIREDPDEDEDIANARRAAAIEARLASRNQDRMWASRPTRKLFGFGFGRRKLPFFGGGDEERAVPPGQEEEDDDDTSSEEEGEDEQEEEQTGQELESVAVKDVPAGKDDAGTPPAGSVAAAGGIPHPEAHTRLVAHDKLEPESVQNEVPRDPAVAEKTVDDSATMAPPTHEATSDLPSVESAPEQDAMFRPAEEVATVEEPTARSVEGAAPVHPFTAPPPPPTRAPPPPPPKAQTPEVPTADDGVIAPEATSRAAPVPVSIPEVPTADDGMIAPEATSRAAPVPVSEAEIQEKSFEEEDDSRLLDEEEEEESSDAEEPQSIVDEEDLARRDAAILSRLEARNRERGWMFRPSRLFNFGRLGRKRSAPDARQGVDRGQDEADSSSSEDDDQLEEEEKEEQEGGLKHAEQDVEEADKSPIVEPPVARQDAVVTFAEPDHPDELRDRRPSEISEFAESEYSEAQAGTEESLNQDETLASDQSHRIIPQASKQEDEHEHERDHSVPESANHFDDDFVSHGRRLRASQVPQDAFLDDEHDDTTFVYSNSRVSAQHEDSEDDREDEEDHDLNAGGDTVNMENAFDELRLPGGYVPLDDFMDGGDHQEYHDDHPIAGDDRRPFSLIEGREGDQGSALSSSHDDAFSLEMEDAARATRASTLSLSPRMRSRPISGVERESLFDDDDGSGQIYLEVPSESDHAWTPGGNSLNTPFEFDEYSTPAGEMDGEDIFGDHADVHVHHDGEGGERMGGQDEQTPQLGNDYFPATTAGPAAPAPELHGAPVLQDNFYQNHSQQSSMSQGREHGLLMGAEEHGGDEPHWNQPLHQSQASVSSAGHFGSARSHGTPSDDVGGFTSFDSSSH</sequence>
<feature type="compositionally biased region" description="Basic and acidic residues" evidence="1">
    <location>
        <begin position="328"/>
        <end position="339"/>
    </location>
</feature>
<feature type="region of interest" description="Disordered" evidence="1">
    <location>
        <begin position="1756"/>
        <end position="1917"/>
    </location>
</feature>
<feature type="region of interest" description="Disordered" evidence="1">
    <location>
        <begin position="872"/>
        <end position="894"/>
    </location>
</feature>
<name>A0A8X7T475_9BASI</name>
<feature type="compositionally biased region" description="Acidic residues" evidence="1">
    <location>
        <begin position="1884"/>
        <end position="1894"/>
    </location>
</feature>
<feature type="compositionally biased region" description="Acidic residues" evidence="1">
    <location>
        <begin position="2453"/>
        <end position="2464"/>
    </location>
</feature>
<feature type="compositionally biased region" description="Pro residues" evidence="1">
    <location>
        <begin position="1833"/>
        <end position="1847"/>
    </location>
</feature>
<feature type="region of interest" description="Disordered" evidence="1">
    <location>
        <begin position="98"/>
        <end position="177"/>
    </location>
</feature>
<feature type="compositionally biased region" description="Polar residues" evidence="1">
    <location>
        <begin position="521"/>
        <end position="547"/>
    </location>
</feature>
<feature type="region of interest" description="Disordered" evidence="1">
    <location>
        <begin position="1645"/>
        <end position="1695"/>
    </location>
</feature>
<feature type="region of interest" description="Disordered" evidence="1">
    <location>
        <begin position="1160"/>
        <end position="1198"/>
    </location>
</feature>
<feature type="compositionally biased region" description="Basic and acidic residues" evidence="1">
    <location>
        <begin position="833"/>
        <end position="846"/>
    </location>
</feature>
<feature type="compositionally biased region" description="Low complexity" evidence="1">
    <location>
        <begin position="376"/>
        <end position="391"/>
    </location>
</feature>
<feature type="compositionally biased region" description="Basic and acidic residues" evidence="1">
    <location>
        <begin position="2497"/>
        <end position="2526"/>
    </location>
</feature>
<feature type="compositionally biased region" description="Basic and acidic residues" evidence="1">
    <location>
        <begin position="967"/>
        <end position="990"/>
    </location>
</feature>
<feature type="compositionally biased region" description="Low complexity" evidence="1">
    <location>
        <begin position="127"/>
        <end position="160"/>
    </location>
</feature>
<keyword evidence="3" id="KW-1185">Reference proteome</keyword>
<feature type="compositionally biased region" description="Acidic residues" evidence="1">
    <location>
        <begin position="1969"/>
        <end position="1992"/>
    </location>
</feature>
<dbReference type="Proteomes" id="UP000078113">
    <property type="component" value="Unassembled WGS sequence"/>
</dbReference>
<dbReference type="EMBL" id="LWDG02000194">
    <property type="protein sequence ID" value="KAE8267839.1"/>
    <property type="molecule type" value="Genomic_DNA"/>
</dbReference>